<accession>A0A938B0X4</accession>
<gene>
    <name evidence="2" type="ORF">FJZ47_00710</name>
</gene>
<dbReference type="PANTHER" id="PTHR36558:SF1">
    <property type="entry name" value="RESTRICTION ENDONUCLEASE DOMAIN-CONTAINING PROTEIN-RELATED"/>
    <property type="match status" value="1"/>
</dbReference>
<dbReference type="EMBL" id="VGLS01000009">
    <property type="protein sequence ID" value="MBM3222314.1"/>
    <property type="molecule type" value="Genomic_DNA"/>
</dbReference>
<dbReference type="Pfam" id="PF05685">
    <property type="entry name" value="Uma2"/>
    <property type="match status" value="1"/>
</dbReference>
<keyword evidence="2" id="KW-0378">Hydrolase</keyword>
<evidence type="ECO:0000259" key="1">
    <source>
        <dbReference type="Pfam" id="PF05685"/>
    </source>
</evidence>
<dbReference type="SUPFAM" id="SSF52980">
    <property type="entry name" value="Restriction endonuclease-like"/>
    <property type="match status" value="1"/>
</dbReference>
<dbReference type="GO" id="GO:0004519">
    <property type="term" value="F:endonuclease activity"/>
    <property type="evidence" value="ECO:0007669"/>
    <property type="project" value="UniProtKB-KW"/>
</dbReference>
<feature type="domain" description="Putative restriction endonuclease" evidence="1">
    <location>
        <begin position="15"/>
        <end position="184"/>
    </location>
</feature>
<dbReference type="Proteomes" id="UP000712673">
    <property type="component" value="Unassembled WGS sequence"/>
</dbReference>
<name>A0A938B0X4_UNCTE</name>
<comment type="caution">
    <text evidence="2">The sequence shown here is derived from an EMBL/GenBank/DDBJ whole genome shotgun (WGS) entry which is preliminary data.</text>
</comment>
<dbReference type="InterPro" id="IPR011335">
    <property type="entry name" value="Restrct_endonuc-II-like"/>
</dbReference>
<dbReference type="Gene3D" id="3.90.1570.10">
    <property type="entry name" value="tt1808, chain A"/>
    <property type="match status" value="1"/>
</dbReference>
<protein>
    <submittedName>
        <fullName evidence="2">Uma2 family endonuclease</fullName>
    </submittedName>
</protein>
<keyword evidence="2" id="KW-0255">Endonuclease</keyword>
<dbReference type="InterPro" id="IPR008538">
    <property type="entry name" value="Uma2"/>
</dbReference>
<dbReference type="PANTHER" id="PTHR36558">
    <property type="entry name" value="GLR1098 PROTEIN"/>
    <property type="match status" value="1"/>
</dbReference>
<keyword evidence="2" id="KW-0540">Nuclease</keyword>
<evidence type="ECO:0000313" key="2">
    <source>
        <dbReference type="EMBL" id="MBM3222314.1"/>
    </source>
</evidence>
<sequence>MSTHPVLPPRRFTMQEYLTFERTAEERHEYLDGLIYAMAGESENHGILCTNLTITLGSQLRGTSCRVFSKDTKVQVGPYRAHSRQSLYAYPDLLVVCGVRQYHDEARDVLLNPCVIIEVLSPATATFDRQDKFALYRQWLPSLTDYLLVSQDGPSVDHYHRVAPQRWEFVPLEGLDEVLRLPELGCTVSLADIYEGVDFPPSVE</sequence>
<dbReference type="CDD" id="cd06260">
    <property type="entry name" value="DUF820-like"/>
    <property type="match status" value="1"/>
</dbReference>
<dbReference type="InterPro" id="IPR012296">
    <property type="entry name" value="Nuclease_put_TT1808"/>
</dbReference>
<organism evidence="2 3">
    <name type="scientific">Tectimicrobiota bacterium</name>
    <dbReference type="NCBI Taxonomy" id="2528274"/>
    <lineage>
        <taxon>Bacteria</taxon>
        <taxon>Pseudomonadati</taxon>
        <taxon>Nitrospinota/Tectimicrobiota group</taxon>
        <taxon>Candidatus Tectimicrobiota</taxon>
    </lineage>
</organism>
<reference evidence="2" key="1">
    <citation type="submission" date="2019-03" db="EMBL/GenBank/DDBJ databases">
        <title>Lake Tanganyika Metagenome-Assembled Genomes (MAGs).</title>
        <authorList>
            <person name="Tran P."/>
        </authorList>
    </citation>
    <scope>NUCLEOTIDE SEQUENCE</scope>
    <source>
        <strain evidence="2">K_DeepCast_65m_m2_066</strain>
    </source>
</reference>
<evidence type="ECO:0000313" key="3">
    <source>
        <dbReference type="Proteomes" id="UP000712673"/>
    </source>
</evidence>
<proteinExistence type="predicted"/>
<dbReference type="AlphaFoldDB" id="A0A938B0X4"/>